<proteinExistence type="predicted"/>
<dbReference type="InterPro" id="IPR003593">
    <property type="entry name" value="AAA+_ATPase"/>
</dbReference>
<evidence type="ECO:0000313" key="5">
    <source>
        <dbReference type="Proteomes" id="UP000601768"/>
    </source>
</evidence>
<dbReference type="Pfam" id="PF00005">
    <property type="entry name" value="ABC_tran"/>
    <property type="match status" value="2"/>
</dbReference>
<dbReference type="GO" id="GO:0005524">
    <property type="term" value="F:ATP binding"/>
    <property type="evidence" value="ECO:0007669"/>
    <property type="project" value="UniProtKB-KW"/>
</dbReference>
<comment type="caution">
    <text evidence="4">The sequence shown here is derived from an EMBL/GenBank/DDBJ whole genome shotgun (WGS) entry which is preliminary data.</text>
</comment>
<dbReference type="PANTHER" id="PTHR43158:SF2">
    <property type="entry name" value="SKFA PEPTIDE EXPORT ATP-BINDING PROTEIN SKFE"/>
    <property type="match status" value="1"/>
</dbReference>
<feature type="domain" description="ABC transporter" evidence="3">
    <location>
        <begin position="4"/>
        <end position="233"/>
    </location>
</feature>
<organism evidence="4 5">
    <name type="scientific">Neptunicella marina</name>
    <dbReference type="NCBI Taxonomy" id="2125989"/>
    <lineage>
        <taxon>Bacteria</taxon>
        <taxon>Pseudomonadati</taxon>
        <taxon>Pseudomonadota</taxon>
        <taxon>Gammaproteobacteria</taxon>
        <taxon>Alteromonadales</taxon>
        <taxon>Alteromonadaceae</taxon>
        <taxon>Neptunicella</taxon>
    </lineage>
</organism>
<keyword evidence="5" id="KW-1185">Reference proteome</keyword>
<reference evidence="4" key="2">
    <citation type="submission" date="2020-08" db="EMBL/GenBank/DDBJ databases">
        <authorList>
            <person name="Lai Q."/>
        </authorList>
    </citation>
    <scope>NUCLEOTIDE SEQUENCE</scope>
    <source>
        <strain evidence="4">S27-2</strain>
    </source>
</reference>
<dbReference type="InterPro" id="IPR003439">
    <property type="entry name" value="ABC_transporter-like_ATP-bd"/>
</dbReference>
<evidence type="ECO:0000256" key="2">
    <source>
        <dbReference type="ARBA" id="ARBA00022840"/>
    </source>
</evidence>
<evidence type="ECO:0000256" key="1">
    <source>
        <dbReference type="ARBA" id="ARBA00022741"/>
    </source>
</evidence>
<feature type="domain" description="ABC transporter" evidence="3">
    <location>
        <begin position="254"/>
        <end position="472"/>
    </location>
</feature>
<gene>
    <name evidence="4" type="ORF">H8B19_02560</name>
</gene>
<dbReference type="AlphaFoldDB" id="A0A8J6ISE4"/>
<dbReference type="GO" id="GO:0016887">
    <property type="term" value="F:ATP hydrolysis activity"/>
    <property type="evidence" value="ECO:0007669"/>
    <property type="project" value="InterPro"/>
</dbReference>
<dbReference type="EMBL" id="JACNEP010000002">
    <property type="protein sequence ID" value="MBC3764741.1"/>
    <property type="molecule type" value="Genomic_DNA"/>
</dbReference>
<keyword evidence="1" id="KW-0547">Nucleotide-binding</keyword>
<dbReference type="Proteomes" id="UP000601768">
    <property type="component" value="Unassembled WGS sequence"/>
</dbReference>
<dbReference type="Gene3D" id="3.40.50.300">
    <property type="entry name" value="P-loop containing nucleotide triphosphate hydrolases"/>
    <property type="match status" value="2"/>
</dbReference>
<evidence type="ECO:0000313" key="4">
    <source>
        <dbReference type="EMBL" id="MBC3764741.1"/>
    </source>
</evidence>
<accession>A0A8J6ISE4</accession>
<evidence type="ECO:0000259" key="3">
    <source>
        <dbReference type="PROSITE" id="PS50893"/>
    </source>
</evidence>
<dbReference type="PROSITE" id="PS50893">
    <property type="entry name" value="ABC_TRANSPORTER_2"/>
    <property type="match status" value="2"/>
</dbReference>
<dbReference type="SUPFAM" id="SSF52540">
    <property type="entry name" value="P-loop containing nucleoside triphosphate hydrolases"/>
    <property type="match status" value="2"/>
</dbReference>
<dbReference type="SMART" id="SM00382">
    <property type="entry name" value="AAA"/>
    <property type="match status" value="2"/>
</dbReference>
<dbReference type="RefSeq" id="WP_186505221.1">
    <property type="nucleotide sequence ID" value="NZ_JACNEP010000002.1"/>
</dbReference>
<dbReference type="PANTHER" id="PTHR43158">
    <property type="entry name" value="SKFA PEPTIDE EXPORT ATP-BINDING PROTEIN SKFE"/>
    <property type="match status" value="1"/>
</dbReference>
<protein>
    <submittedName>
        <fullName evidence="4">ATP-binding cassette domain-containing protein</fullName>
    </submittedName>
</protein>
<dbReference type="InterPro" id="IPR027417">
    <property type="entry name" value="P-loop_NTPase"/>
</dbReference>
<name>A0A8J6ISE4_9ALTE</name>
<reference evidence="4" key="1">
    <citation type="journal article" date="2018" name="Int. J. Syst. Evol. Microbiol.">
        <title>Neptunicella marina gen. nov., sp. nov., isolated from surface seawater.</title>
        <authorList>
            <person name="Liu X."/>
            <person name="Lai Q."/>
            <person name="Du Y."/>
            <person name="Zhang X."/>
            <person name="Liu Z."/>
            <person name="Sun F."/>
            <person name="Shao Z."/>
        </authorList>
    </citation>
    <scope>NUCLEOTIDE SEQUENCE</scope>
    <source>
        <strain evidence="4">S27-2</strain>
    </source>
</reference>
<sequence length="472" mass="53498">MSVLRAEFLESGQNNQVVIENSYWQQQKGQHWAWFGNQQSHKSQLAEVLAGDKLNHHIEITCDGQVQLVSAAKLENWFEQERQKDLADILDVVPNPTTVEQLICMDISQPDMPLYTQLLELFNLSALTQQAFTTLSTGQLKKMQLIRALLLKPDILILDDPYAGLDTDSCQQVNGLLEQICDETSIIMLLDRISELADFITHIAWVKDTRIELAEDINRGLPHVEQLMHLQQSELSLPQSVGEQHAFAVGSSLVKLTQAKVQFSDKVIFDQLDWHIIAGQHWQIHGPNGSGKSCLLNLISGDNPQCYRNQIELFGITRGQGESIWQIKQHIGYLTNQFHRDYRVNCKVLDCIISGFYDSIGLYQTATFAQQKIAREWLNVIGLASLANKGFRELETGEQRMVLIARAMVKHPPLLILDEPCQGLDSINRQKVLALVELLCQQNTTTLLYVSHHGEDKISAIEHHLSMPDYHP</sequence>
<keyword evidence="2 4" id="KW-0067">ATP-binding</keyword>